<gene>
    <name evidence="3" type="ORF">EGM_10128</name>
</gene>
<feature type="non-terminal residue" evidence="3">
    <location>
        <position position="1"/>
    </location>
</feature>
<dbReference type="EMBL" id="CM001294">
    <property type="protein sequence ID" value="EHH59902.1"/>
    <property type="molecule type" value="Genomic_DNA"/>
</dbReference>
<reference evidence="3" key="1">
    <citation type="journal article" date="2011" name="Nat. Biotechnol.">
        <title>Genome sequencing and comparison of two nonhuman primate animal models, the cynomolgus and Chinese rhesus macaques.</title>
        <authorList>
            <person name="Yan G."/>
            <person name="Zhang G."/>
            <person name="Fang X."/>
            <person name="Zhang Y."/>
            <person name="Li C."/>
            <person name="Ling F."/>
            <person name="Cooper D.N."/>
            <person name="Li Q."/>
            <person name="Li Y."/>
            <person name="van Gool A.J."/>
            <person name="Du H."/>
            <person name="Chen J."/>
            <person name="Chen R."/>
            <person name="Zhang P."/>
            <person name="Huang Z."/>
            <person name="Thompson J.R."/>
            <person name="Meng Y."/>
            <person name="Bai Y."/>
            <person name="Wang J."/>
            <person name="Zhuo M."/>
            <person name="Wang T."/>
            <person name="Huang Y."/>
            <person name="Wei L."/>
            <person name="Li J."/>
            <person name="Wang Z."/>
            <person name="Hu H."/>
            <person name="Yang P."/>
            <person name="Le L."/>
            <person name="Stenson P.D."/>
            <person name="Li B."/>
            <person name="Liu X."/>
            <person name="Ball E.V."/>
            <person name="An N."/>
            <person name="Huang Q."/>
            <person name="Zhang Y."/>
            <person name="Fan W."/>
            <person name="Zhang X."/>
            <person name="Li Y."/>
            <person name="Wang W."/>
            <person name="Katze M.G."/>
            <person name="Su B."/>
            <person name="Nielsen R."/>
            <person name="Yang H."/>
            <person name="Wang J."/>
            <person name="Wang X."/>
            <person name="Wang J."/>
        </authorList>
    </citation>
    <scope>NUCLEOTIDE SEQUENCE [LARGE SCALE GENOMIC DNA]</scope>
    <source>
        <strain evidence="3">CE-4</strain>
    </source>
</reference>
<protein>
    <recommendedName>
        <fullName evidence="2">DUF4470 domain-containing protein</fullName>
    </recommendedName>
</protein>
<dbReference type="Proteomes" id="UP000009130">
    <property type="component" value="Chromosome 19"/>
</dbReference>
<evidence type="ECO:0000256" key="1">
    <source>
        <dbReference type="SAM" id="MobiDB-lite"/>
    </source>
</evidence>
<dbReference type="AlphaFoldDB" id="G7PYY3"/>
<evidence type="ECO:0000259" key="2">
    <source>
        <dbReference type="Pfam" id="PF14737"/>
    </source>
</evidence>
<dbReference type="InterPro" id="IPR027974">
    <property type="entry name" value="DUF4470"/>
</dbReference>
<dbReference type="PANTHER" id="PTHR22118:SF14">
    <property type="entry name" value="DYNEIN AXONEMAL ASSEMBLY FACTOR 3"/>
    <property type="match status" value="1"/>
</dbReference>
<feature type="domain" description="DUF4470" evidence="2">
    <location>
        <begin position="56"/>
        <end position="117"/>
    </location>
</feature>
<feature type="region of interest" description="Disordered" evidence="1">
    <location>
        <begin position="1"/>
        <end position="27"/>
    </location>
</feature>
<dbReference type="InterPro" id="IPR039304">
    <property type="entry name" value="DNAAF3"/>
</dbReference>
<proteinExistence type="predicted"/>
<sequence>SKRAGTLGSSCGVPRVHSAAPSREEGASRDIWRIKVWAGVMTTPAGSGRGFGSVSWWGLSPALDLQAESPPVDPDSQADTVHSTPELDVLLLGSVDGRHLLRTLSRAKLWPRRRFNVSWDEDESPDSRVLEGGRD</sequence>
<dbReference type="GO" id="GO:0044458">
    <property type="term" value="P:motile cilium assembly"/>
    <property type="evidence" value="ECO:0007669"/>
    <property type="project" value="TreeGrafter"/>
</dbReference>
<name>G7PYY3_MACFA</name>
<feature type="non-terminal residue" evidence="3">
    <location>
        <position position="135"/>
    </location>
</feature>
<organism>
    <name type="scientific">Macaca fascicularis</name>
    <name type="common">Crab-eating macaque</name>
    <name type="synonym">Cynomolgus monkey</name>
    <dbReference type="NCBI Taxonomy" id="9541"/>
    <lineage>
        <taxon>Eukaryota</taxon>
        <taxon>Metazoa</taxon>
        <taxon>Chordata</taxon>
        <taxon>Craniata</taxon>
        <taxon>Vertebrata</taxon>
        <taxon>Euteleostomi</taxon>
        <taxon>Mammalia</taxon>
        <taxon>Eutheria</taxon>
        <taxon>Euarchontoglires</taxon>
        <taxon>Primates</taxon>
        <taxon>Haplorrhini</taxon>
        <taxon>Catarrhini</taxon>
        <taxon>Cercopithecidae</taxon>
        <taxon>Cercopithecinae</taxon>
        <taxon>Macaca</taxon>
    </lineage>
</organism>
<evidence type="ECO:0000313" key="3">
    <source>
        <dbReference type="EMBL" id="EHH59902.1"/>
    </source>
</evidence>
<dbReference type="GO" id="GO:0070286">
    <property type="term" value="P:axonemal dynein complex assembly"/>
    <property type="evidence" value="ECO:0007669"/>
    <property type="project" value="InterPro"/>
</dbReference>
<dbReference type="Pfam" id="PF14737">
    <property type="entry name" value="DUF4470"/>
    <property type="match status" value="1"/>
</dbReference>
<accession>G7PYY3</accession>
<dbReference type="PANTHER" id="PTHR22118">
    <property type="entry name" value="DYNEIN ASSEMBLY FACTOR 3, AXONEMAL"/>
    <property type="match status" value="1"/>
</dbReference>